<dbReference type="Proteomes" id="UP000828390">
    <property type="component" value="Unassembled WGS sequence"/>
</dbReference>
<protein>
    <submittedName>
        <fullName evidence="1">Uncharacterized protein</fullName>
    </submittedName>
</protein>
<reference evidence="1" key="1">
    <citation type="journal article" date="2019" name="bioRxiv">
        <title>The Genome of the Zebra Mussel, Dreissena polymorpha: A Resource for Invasive Species Research.</title>
        <authorList>
            <person name="McCartney M.A."/>
            <person name="Auch B."/>
            <person name="Kono T."/>
            <person name="Mallez S."/>
            <person name="Zhang Y."/>
            <person name="Obille A."/>
            <person name="Becker A."/>
            <person name="Abrahante J.E."/>
            <person name="Garbe J."/>
            <person name="Badalamenti J.P."/>
            <person name="Herman A."/>
            <person name="Mangelson H."/>
            <person name="Liachko I."/>
            <person name="Sullivan S."/>
            <person name="Sone E.D."/>
            <person name="Koren S."/>
            <person name="Silverstein K.A.T."/>
            <person name="Beckman K.B."/>
            <person name="Gohl D.M."/>
        </authorList>
    </citation>
    <scope>NUCLEOTIDE SEQUENCE</scope>
    <source>
        <strain evidence="1">Duluth1</strain>
        <tissue evidence="1">Whole animal</tissue>
    </source>
</reference>
<organism evidence="1 2">
    <name type="scientific">Dreissena polymorpha</name>
    <name type="common">Zebra mussel</name>
    <name type="synonym">Mytilus polymorpha</name>
    <dbReference type="NCBI Taxonomy" id="45954"/>
    <lineage>
        <taxon>Eukaryota</taxon>
        <taxon>Metazoa</taxon>
        <taxon>Spiralia</taxon>
        <taxon>Lophotrochozoa</taxon>
        <taxon>Mollusca</taxon>
        <taxon>Bivalvia</taxon>
        <taxon>Autobranchia</taxon>
        <taxon>Heteroconchia</taxon>
        <taxon>Euheterodonta</taxon>
        <taxon>Imparidentia</taxon>
        <taxon>Neoheterodontei</taxon>
        <taxon>Myida</taxon>
        <taxon>Dreissenoidea</taxon>
        <taxon>Dreissenidae</taxon>
        <taxon>Dreissena</taxon>
    </lineage>
</organism>
<sequence>MPDISIDKPGIIIEAKAFIESVDIKTQRVMVDGAVSESEPWRIRLHFNRQIYTIKDFKTLERETLKNGKGVGDDYPSTHVEIQYRTWAHMTRKPRFHIYTLKYQIV</sequence>
<proteinExistence type="predicted"/>
<dbReference type="EMBL" id="JAIWYP010000005">
    <property type="protein sequence ID" value="KAH3827089.1"/>
    <property type="molecule type" value="Genomic_DNA"/>
</dbReference>
<keyword evidence="2" id="KW-1185">Reference proteome</keyword>
<comment type="caution">
    <text evidence="1">The sequence shown here is derived from an EMBL/GenBank/DDBJ whole genome shotgun (WGS) entry which is preliminary data.</text>
</comment>
<gene>
    <name evidence="1" type="ORF">DPMN_129018</name>
</gene>
<accession>A0A9D4JXX2</accession>
<dbReference type="AlphaFoldDB" id="A0A9D4JXX2"/>
<reference evidence="1" key="2">
    <citation type="submission" date="2020-11" db="EMBL/GenBank/DDBJ databases">
        <authorList>
            <person name="McCartney M.A."/>
            <person name="Auch B."/>
            <person name="Kono T."/>
            <person name="Mallez S."/>
            <person name="Becker A."/>
            <person name="Gohl D.M."/>
            <person name="Silverstein K.A.T."/>
            <person name="Koren S."/>
            <person name="Bechman K.B."/>
            <person name="Herman A."/>
            <person name="Abrahante J.E."/>
            <person name="Garbe J."/>
        </authorList>
    </citation>
    <scope>NUCLEOTIDE SEQUENCE</scope>
    <source>
        <strain evidence="1">Duluth1</strain>
        <tissue evidence="1">Whole animal</tissue>
    </source>
</reference>
<name>A0A9D4JXX2_DREPO</name>
<evidence type="ECO:0000313" key="2">
    <source>
        <dbReference type="Proteomes" id="UP000828390"/>
    </source>
</evidence>
<evidence type="ECO:0000313" key="1">
    <source>
        <dbReference type="EMBL" id="KAH3827089.1"/>
    </source>
</evidence>